<dbReference type="OrthoDB" id="7696577at2759"/>
<keyword evidence="3" id="KW-1185">Reference proteome</keyword>
<accession>A0A232EH40</accession>
<evidence type="ECO:0000256" key="1">
    <source>
        <dbReference type="SAM" id="Phobius"/>
    </source>
</evidence>
<protein>
    <recommendedName>
        <fullName evidence="4">Odorant receptor</fullName>
    </recommendedName>
</protein>
<comment type="caution">
    <text evidence="2">The sequence shown here is derived from an EMBL/GenBank/DDBJ whole genome shotgun (WGS) entry which is preliminary data.</text>
</comment>
<dbReference type="Proteomes" id="UP000215335">
    <property type="component" value="Unassembled WGS sequence"/>
</dbReference>
<gene>
    <name evidence="2" type="ORF">TSAR_016733</name>
</gene>
<feature type="non-terminal residue" evidence="2">
    <location>
        <position position="188"/>
    </location>
</feature>
<dbReference type="EMBL" id="NNAY01004616">
    <property type="protein sequence ID" value="OXU17654.1"/>
    <property type="molecule type" value="Genomic_DNA"/>
</dbReference>
<organism evidence="2 3">
    <name type="scientific">Trichomalopsis sarcophagae</name>
    <dbReference type="NCBI Taxonomy" id="543379"/>
    <lineage>
        <taxon>Eukaryota</taxon>
        <taxon>Metazoa</taxon>
        <taxon>Ecdysozoa</taxon>
        <taxon>Arthropoda</taxon>
        <taxon>Hexapoda</taxon>
        <taxon>Insecta</taxon>
        <taxon>Pterygota</taxon>
        <taxon>Neoptera</taxon>
        <taxon>Endopterygota</taxon>
        <taxon>Hymenoptera</taxon>
        <taxon>Apocrita</taxon>
        <taxon>Proctotrupomorpha</taxon>
        <taxon>Chalcidoidea</taxon>
        <taxon>Pteromalidae</taxon>
        <taxon>Pteromalinae</taxon>
        <taxon>Trichomalopsis</taxon>
    </lineage>
</organism>
<feature type="transmembrane region" description="Helical" evidence="1">
    <location>
        <begin position="99"/>
        <end position="127"/>
    </location>
</feature>
<evidence type="ECO:0008006" key="4">
    <source>
        <dbReference type="Google" id="ProtNLM"/>
    </source>
</evidence>
<keyword evidence="1" id="KW-1133">Transmembrane helix</keyword>
<dbReference type="AlphaFoldDB" id="A0A232EH40"/>
<keyword evidence="1" id="KW-0472">Membrane</keyword>
<sequence length="188" mass="22524">MEFNREINKKSELKEEDVFRNNYFIFNKKLLKILGLWPYQSTWVKRAMRIFIIVSMCSLMVPQMRYIYEEITRDWEEINDSGERAVLQRFCNIGRKLGIFYFVYCHLTIFIWAWTPALSPIIINKILNTTYKKSLCIYAEYFVDEDKYFYYICSHVYICAVVATTLFTTFDSTFVLIVQHTIGLLNVL</sequence>
<reference evidence="2 3" key="1">
    <citation type="journal article" date="2017" name="Curr. Biol.">
        <title>The Evolution of Venom by Co-option of Single-Copy Genes.</title>
        <authorList>
            <person name="Martinson E.O."/>
            <person name="Mrinalini"/>
            <person name="Kelkar Y.D."/>
            <person name="Chang C.H."/>
            <person name="Werren J.H."/>
        </authorList>
    </citation>
    <scope>NUCLEOTIDE SEQUENCE [LARGE SCALE GENOMIC DNA]</scope>
    <source>
        <strain evidence="2 3">Alberta</strain>
        <tissue evidence="2">Whole body</tissue>
    </source>
</reference>
<evidence type="ECO:0000313" key="3">
    <source>
        <dbReference type="Proteomes" id="UP000215335"/>
    </source>
</evidence>
<proteinExistence type="predicted"/>
<name>A0A232EH40_9HYME</name>
<feature type="transmembrane region" description="Helical" evidence="1">
    <location>
        <begin position="148"/>
        <end position="170"/>
    </location>
</feature>
<keyword evidence="1" id="KW-0812">Transmembrane</keyword>
<evidence type="ECO:0000313" key="2">
    <source>
        <dbReference type="EMBL" id="OXU17654.1"/>
    </source>
</evidence>